<dbReference type="EMBL" id="JAATVY010000045">
    <property type="protein sequence ID" value="NJC74094.1"/>
    <property type="molecule type" value="Genomic_DNA"/>
</dbReference>
<dbReference type="CDD" id="cd04301">
    <property type="entry name" value="NAT_SF"/>
    <property type="match status" value="1"/>
</dbReference>
<dbReference type="InterPro" id="IPR016181">
    <property type="entry name" value="Acyl_CoA_acyltransferase"/>
</dbReference>
<dbReference type="SUPFAM" id="SSF55729">
    <property type="entry name" value="Acyl-CoA N-acyltransferases (Nat)"/>
    <property type="match status" value="1"/>
</dbReference>
<reference evidence="2 3" key="1">
    <citation type="submission" date="2020-03" db="EMBL/GenBank/DDBJ databases">
        <title>WGS of the type strain of Planosporangium spp.</title>
        <authorList>
            <person name="Thawai C."/>
        </authorList>
    </citation>
    <scope>NUCLEOTIDE SEQUENCE [LARGE SCALE GENOMIC DNA]</scope>
    <source>
        <strain evidence="2 3">TBRC 5610</strain>
    </source>
</reference>
<dbReference type="Gene3D" id="3.40.630.30">
    <property type="match status" value="1"/>
</dbReference>
<protein>
    <submittedName>
        <fullName evidence="2">GNAT family N-acetyltransferase</fullName>
    </submittedName>
</protein>
<dbReference type="Pfam" id="PF00583">
    <property type="entry name" value="Acetyltransf_1"/>
    <property type="match status" value="1"/>
</dbReference>
<name>A0ABX0YA50_9ACTN</name>
<gene>
    <name evidence="2" type="ORF">HC031_30920</name>
</gene>
<proteinExistence type="predicted"/>
<dbReference type="InterPro" id="IPR000182">
    <property type="entry name" value="GNAT_dom"/>
</dbReference>
<feature type="domain" description="N-acetyltransferase" evidence="1">
    <location>
        <begin position="9"/>
        <end position="171"/>
    </location>
</feature>
<dbReference type="Proteomes" id="UP000722989">
    <property type="component" value="Unassembled WGS sequence"/>
</dbReference>
<keyword evidence="3" id="KW-1185">Reference proteome</keyword>
<comment type="caution">
    <text evidence="2">The sequence shown here is derived from an EMBL/GenBank/DDBJ whole genome shotgun (WGS) entry which is preliminary data.</text>
</comment>
<dbReference type="PROSITE" id="PS51186">
    <property type="entry name" value="GNAT"/>
    <property type="match status" value="1"/>
</dbReference>
<dbReference type="RefSeq" id="WP_167928999.1">
    <property type="nucleotide sequence ID" value="NZ_JAATVY010000045.1"/>
</dbReference>
<organism evidence="2 3">
    <name type="scientific">Planosporangium thailandense</name>
    <dbReference type="NCBI Taxonomy" id="765197"/>
    <lineage>
        <taxon>Bacteria</taxon>
        <taxon>Bacillati</taxon>
        <taxon>Actinomycetota</taxon>
        <taxon>Actinomycetes</taxon>
        <taxon>Micromonosporales</taxon>
        <taxon>Micromonosporaceae</taxon>
        <taxon>Planosporangium</taxon>
    </lineage>
</organism>
<evidence type="ECO:0000259" key="1">
    <source>
        <dbReference type="PROSITE" id="PS51186"/>
    </source>
</evidence>
<evidence type="ECO:0000313" key="3">
    <source>
        <dbReference type="Proteomes" id="UP000722989"/>
    </source>
</evidence>
<sequence length="328" mass="35274">MTQPTPTTVDVADYTPGSDLDTELATLGYATTTGWPDQRPITDTLVRSRLRPVGRAPATLLATHRDPGGRLLAAAALRWPGYPHTPGRLWGPIVHPTHQRRGLGHAVLTALAQRLADSDATILTAEIPVSRAAARHFYQSAGWQPAGEATLLKRRLPLPAAEAVPPGTRLRTLNPVEDLTAPLAQMYAPTTPDRDAAADTYRRWRADERFTPDGLTLAEDHHGLIAAALTYPLAHSDPREPAEVLLTDLLTTDAGSDRLRAALVTAALNTVAPTVNATVARAVTAAPDTVNLLVGLGFHHVDRVRYYRYTPRTTAGPATRLERSATPG</sequence>
<accession>A0ABX0YA50</accession>
<evidence type="ECO:0000313" key="2">
    <source>
        <dbReference type="EMBL" id="NJC74094.1"/>
    </source>
</evidence>